<dbReference type="InterPro" id="IPR035906">
    <property type="entry name" value="MetI-like_sf"/>
</dbReference>
<keyword evidence="3" id="KW-1003">Cell membrane</keyword>
<comment type="similarity">
    <text evidence="7">Belongs to the binding-protein-dependent transport system permease family.</text>
</comment>
<dbReference type="Proteomes" id="UP001387100">
    <property type="component" value="Unassembled WGS sequence"/>
</dbReference>
<evidence type="ECO:0000256" key="8">
    <source>
        <dbReference type="SAM" id="MobiDB-lite"/>
    </source>
</evidence>
<name>A0ABU8RNV0_9ACTN</name>
<dbReference type="SUPFAM" id="SSF161098">
    <property type="entry name" value="MetI-like"/>
    <property type="match status" value="1"/>
</dbReference>
<keyword evidence="11" id="KW-1185">Reference proteome</keyword>
<feature type="transmembrane region" description="Helical" evidence="7">
    <location>
        <begin position="180"/>
        <end position="205"/>
    </location>
</feature>
<evidence type="ECO:0000259" key="9">
    <source>
        <dbReference type="PROSITE" id="PS50928"/>
    </source>
</evidence>
<accession>A0ABU8RNV0</accession>
<dbReference type="InterPro" id="IPR000515">
    <property type="entry name" value="MetI-like"/>
</dbReference>
<feature type="transmembrane region" description="Helical" evidence="7">
    <location>
        <begin position="120"/>
        <end position="142"/>
    </location>
</feature>
<evidence type="ECO:0000313" key="10">
    <source>
        <dbReference type="EMBL" id="MEJ5946708.1"/>
    </source>
</evidence>
<feature type="region of interest" description="Disordered" evidence="8">
    <location>
        <begin position="1"/>
        <end position="50"/>
    </location>
</feature>
<keyword evidence="6 7" id="KW-0472">Membrane</keyword>
<comment type="subcellular location">
    <subcellularLocation>
        <location evidence="1 7">Cell membrane</location>
        <topology evidence="1 7">Multi-pass membrane protein</topology>
    </subcellularLocation>
</comment>
<reference evidence="10 11" key="1">
    <citation type="journal article" date="2017" name="Int. J. Syst. Evol. Microbiol.">
        <title>Pseudokineococcus basanitobsidens sp. nov., isolated from volcanic rock.</title>
        <authorList>
            <person name="Lee D.W."/>
            <person name="Park M.Y."/>
            <person name="Kim J.J."/>
            <person name="Kim B.S."/>
        </authorList>
    </citation>
    <scope>NUCLEOTIDE SEQUENCE [LARGE SCALE GENOMIC DNA]</scope>
    <source>
        <strain evidence="10 11">DSM 103726</strain>
    </source>
</reference>
<feature type="domain" description="ABC transmembrane type-1" evidence="9">
    <location>
        <begin position="116"/>
        <end position="305"/>
    </location>
</feature>
<feature type="transmembrane region" description="Helical" evidence="7">
    <location>
        <begin position="286"/>
        <end position="305"/>
    </location>
</feature>
<gene>
    <name evidence="10" type="ORF">WDZ17_15520</name>
</gene>
<evidence type="ECO:0000256" key="6">
    <source>
        <dbReference type="ARBA" id="ARBA00023136"/>
    </source>
</evidence>
<feature type="transmembrane region" description="Helical" evidence="7">
    <location>
        <begin position="151"/>
        <end position="168"/>
    </location>
</feature>
<feature type="compositionally biased region" description="Basic and acidic residues" evidence="8">
    <location>
        <begin position="20"/>
        <end position="34"/>
    </location>
</feature>
<proteinExistence type="inferred from homology"/>
<comment type="caution">
    <text evidence="10">The sequence shown here is derived from an EMBL/GenBank/DDBJ whole genome shotgun (WGS) entry which is preliminary data.</text>
</comment>
<evidence type="ECO:0000313" key="11">
    <source>
        <dbReference type="Proteomes" id="UP001387100"/>
    </source>
</evidence>
<organism evidence="10 11">
    <name type="scientific">Pseudokineococcus basanitobsidens</name>
    <dbReference type="NCBI Taxonomy" id="1926649"/>
    <lineage>
        <taxon>Bacteria</taxon>
        <taxon>Bacillati</taxon>
        <taxon>Actinomycetota</taxon>
        <taxon>Actinomycetes</taxon>
        <taxon>Kineosporiales</taxon>
        <taxon>Kineosporiaceae</taxon>
        <taxon>Pseudokineococcus</taxon>
    </lineage>
</organism>
<evidence type="ECO:0000256" key="2">
    <source>
        <dbReference type="ARBA" id="ARBA00022448"/>
    </source>
</evidence>
<dbReference type="PANTHER" id="PTHR43744:SF12">
    <property type="entry name" value="ABC TRANSPORTER PERMEASE PROTEIN MG189-RELATED"/>
    <property type="match status" value="1"/>
</dbReference>
<feature type="transmembrane region" description="Helical" evidence="7">
    <location>
        <begin position="226"/>
        <end position="251"/>
    </location>
</feature>
<evidence type="ECO:0000256" key="4">
    <source>
        <dbReference type="ARBA" id="ARBA00022692"/>
    </source>
</evidence>
<evidence type="ECO:0000256" key="3">
    <source>
        <dbReference type="ARBA" id="ARBA00022475"/>
    </source>
</evidence>
<sequence>MADTRSTSRAAGGAVVEPLTVDRERAASRGERRMPAAPPRPGRRGRRGGRNGSHVLAHVVLATGGLVMAFPFLWQIIMSLSTNTEVQSVTPTFWPAQLQWENYAAVFQRLPFLDQLRNSVSITVIRTVAQILFCTLAGYAFARMRFRGRGLLLALVLSILMVPSQAYLLSQYQIVQGLGLLNSIGGLVLPGLFSAFGTFLMRTAFAAMPGELEEAARLDGANPWQIFWRVMFPLARPTISVLAITSVLWSWNELLWPLVVSSYSESMPLSAGLATLISDRTTDYPVVMAASLLAMAPVLVLFVVLQRRVIDGLASSGLK</sequence>
<keyword evidence="2 7" id="KW-0813">Transport</keyword>
<dbReference type="Pfam" id="PF00528">
    <property type="entry name" value="BPD_transp_1"/>
    <property type="match status" value="1"/>
</dbReference>
<dbReference type="PROSITE" id="PS50928">
    <property type="entry name" value="ABC_TM1"/>
    <property type="match status" value="1"/>
</dbReference>
<feature type="transmembrane region" description="Helical" evidence="7">
    <location>
        <begin position="55"/>
        <end position="77"/>
    </location>
</feature>
<evidence type="ECO:0000256" key="7">
    <source>
        <dbReference type="RuleBase" id="RU363032"/>
    </source>
</evidence>
<dbReference type="PANTHER" id="PTHR43744">
    <property type="entry name" value="ABC TRANSPORTER PERMEASE PROTEIN MG189-RELATED-RELATED"/>
    <property type="match status" value="1"/>
</dbReference>
<dbReference type="Gene3D" id="1.10.3720.10">
    <property type="entry name" value="MetI-like"/>
    <property type="match status" value="1"/>
</dbReference>
<keyword evidence="4 7" id="KW-0812">Transmembrane</keyword>
<dbReference type="EMBL" id="JBBIAA010000030">
    <property type="protein sequence ID" value="MEJ5946708.1"/>
    <property type="molecule type" value="Genomic_DNA"/>
</dbReference>
<evidence type="ECO:0000256" key="5">
    <source>
        <dbReference type="ARBA" id="ARBA00022989"/>
    </source>
</evidence>
<protein>
    <submittedName>
        <fullName evidence="10">Carbohydrate ABC transporter permease</fullName>
    </submittedName>
</protein>
<evidence type="ECO:0000256" key="1">
    <source>
        <dbReference type="ARBA" id="ARBA00004651"/>
    </source>
</evidence>
<dbReference type="CDD" id="cd06261">
    <property type="entry name" value="TM_PBP2"/>
    <property type="match status" value="1"/>
</dbReference>
<keyword evidence="5 7" id="KW-1133">Transmembrane helix</keyword>